<dbReference type="GO" id="GO:0015677">
    <property type="term" value="P:copper ion import"/>
    <property type="evidence" value="ECO:0007669"/>
    <property type="project" value="TreeGrafter"/>
</dbReference>
<comment type="subcellular location">
    <subcellularLocation>
        <location evidence="1">Cell membrane</location>
        <topology evidence="1">Multi-pass membrane protein</topology>
    </subcellularLocation>
</comment>
<keyword evidence="11" id="KW-1185">Reference proteome</keyword>
<protein>
    <recommendedName>
        <fullName evidence="3">ferric-chelate reductase (NADPH)</fullName>
        <ecNumber evidence="3">1.16.1.9</ecNumber>
    </recommendedName>
</protein>
<evidence type="ECO:0000256" key="5">
    <source>
        <dbReference type="ARBA" id="ARBA00022475"/>
    </source>
</evidence>
<comment type="similarity">
    <text evidence="2">Belongs to the ferric reductase (FRE) family.</text>
</comment>
<evidence type="ECO:0000259" key="9">
    <source>
        <dbReference type="PROSITE" id="PS51384"/>
    </source>
</evidence>
<dbReference type="Proteomes" id="UP000016923">
    <property type="component" value="Unassembled WGS sequence"/>
</dbReference>
<evidence type="ECO:0000313" key="10">
    <source>
        <dbReference type="EMBL" id="EPE02487.1"/>
    </source>
</evidence>
<dbReference type="eggNOG" id="KOG0039">
    <property type="taxonomic scope" value="Eukaryota"/>
</dbReference>
<dbReference type="InterPro" id="IPR017927">
    <property type="entry name" value="FAD-bd_FR_type"/>
</dbReference>
<proteinExistence type="inferred from homology"/>
<evidence type="ECO:0000256" key="6">
    <source>
        <dbReference type="ARBA" id="ARBA00022982"/>
    </source>
</evidence>
<keyword evidence="10" id="KW-0812">Transmembrane</keyword>
<dbReference type="HOGENOM" id="CLU_010365_7_0_1"/>
<dbReference type="InterPro" id="IPR017938">
    <property type="entry name" value="Riboflavin_synthase-like_b-brl"/>
</dbReference>
<evidence type="ECO:0000313" key="11">
    <source>
        <dbReference type="Proteomes" id="UP000016923"/>
    </source>
</evidence>
<dbReference type="Pfam" id="PF08030">
    <property type="entry name" value="NAD_binding_6"/>
    <property type="match status" value="1"/>
</dbReference>
<feature type="domain" description="FAD-binding FR-type" evidence="9">
    <location>
        <begin position="1"/>
        <end position="84"/>
    </location>
</feature>
<evidence type="ECO:0000256" key="4">
    <source>
        <dbReference type="ARBA" id="ARBA00022448"/>
    </source>
</evidence>
<evidence type="ECO:0000256" key="2">
    <source>
        <dbReference type="ARBA" id="ARBA00006278"/>
    </source>
</evidence>
<dbReference type="EMBL" id="KE148178">
    <property type="protein sequence ID" value="EPE02487.1"/>
    <property type="molecule type" value="Genomic_DNA"/>
</dbReference>
<dbReference type="SUPFAM" id="SSF63380">
    <property type="entry name" value="Riboflavin synthase domain-like"/>
    <property type="match status" value="1"/>
</dbReference>
<dbReference type="CDD" id="cd06186">
    <property type="entry name" value="NOX_Duox_like_FAD_NADP"/>
    <property type="match status" value="1"/>
</dbReference>
<keyword evidence="4" id="KW-0813">Transport</keyword>
<dbReference type="STRING" id="1262450.S3BQ33"/>
<dbReference type="PROSITE" id="PS51384">
    <property type="entry name" value="FAD_FR"/>
    <property type="match status" value="1"/>
</dbReference>
<dbReference type="InterPro" id="IPR013121">
    <property type="entry name" value="Fe_red_NAD-bd_6"/>
</dbReference>
<evidence type="ECO:0000256" key="7">
    <source>
        <dbReference type="ARBA" id="ARBA00023002"/>
    </source>
</evidence>
<dbReference type="InterPro" id="IPR013112">
    <property type="entry name" value="FAD-bd_8"/>
</dbReference>
<dbReference type="Pfam" id="PF08022">
    <property type="entry name" value="FAD_binding_8"/>
    <property type="match status" value="1"/>
</dbReference>
<dbReference type="Gene3D" id="3.40.50.80">
    <property type="entry name" value="Nucleotide-binding domain of ferredoxin-NADP reductase (FNR) module"/>
    <property type="match status" value="1"/>
</dbReference>
<dbReference type="VEuPathDB" id="FungiDB:F503_06780"/>
<dbReference type="EC" id="1.16.1.9" evidence="3"/>
<evidence type="ECO:0000256" key="8">
    <source>
        <dbReference type="ARBA" id="ARBA00048483"/>
    </source>
</evidence>
<dbReference type="InterPro" id="IPR039261">
    <property type="entry name" value="FNR_nucleotide-bd"/>
</dbReference>
<dbReference type="OMA" id="IDARIHI"/>
<organism evidence="10 11">
    <name type="scientific">Ophiostoma piceae (strain UAMH 11346)</name>
    <name type="common">Sap stain fungus</name>
    <dbReference type="NCBI Taxonomy" id="1262450"/>
    <lineage>
        <taxon>Eukaryota</taxon>
        <taxon>Fungi</taxon>
        <taxon>Dikarya</taxon>
        <taxon>Ascomycota</taxon>
        <taxon>Pezizomycotina</taxon>
        <taxon>Sordariomycetes</taxon>
        <taxon>Sordariomycetidae</taxon>
        <taxon>Ophiostomatales</taxon>
        <taxon>Ophiostomataceae</taxon>
        <taxon>Ophiostoma</taxon>
    </lineage>
</organism>
<name>S3BQ33_OPHP1</name>
<evidence type="ECO:0000256" key="1">
    <source>
        <dbReference type="ARBA" id="ARBA00004651"/>
    </source>
</evidence>
<keyword evidence="5" id="KW-1003">Cell membrane</keyword>
<dbReference type="GO" id="GO:0006879">
    <property type="term" value="P:intracellular iron ion homeostasis"/>
    <property type="evidence" value="ECO:0007669"/>
    <property type="project" value="TreeGrafter"/>
</dbReference>
<dbReference type="InterPro" id="IPR051410">
    <property type="entry name" value="Ferric/Cupric_Reductase"/>
</dbReference>
<keyword evidence="5" id="KW-0472">Membrane</keyword>
<dbReference type="OrthoDB" id="17725at2759"/>
<keyword evidence="7" id="KW-0560">Oxidoreductase</keyword>
<keyword evidence="6" id="KW-0249">Electron transport</keyword>
<dbReference type="GO" id="GO:0052851">
    <property type="term" value="F:ferric-chelate reductase (NADPH) activity"/>
    <property type="evidence" value="ECO:0007669"/>
    <property type="project" value="UniProtKB-EC"/>
</dbReference>
<dbReference type="GO" id="GO:0006826">
    <property type="term" value="P:iron ion transport"/>
    <property type="evidence" value="ECO:0007669"/>
    <property type="project" value="TreeGrafter"/>
</dbReference>
<sequence length="263" mass="28986">MARLQLRWRPGQHLYLRFMALGVHGLTTHPFAVCSIPEGDSSCLVFHTKPRGGITGWLANMARKQPGITVPLFVEGPYGGVPRRWDEGFDKTIVIAGSAGAGFSVGLVEDWLCRERNGNSKNSNRNSLQVVVSSRDPGMRRWFIDTINRLAEKYASTGRLQDVHIALHKTGQRVGPDPSQYEKKQEGIVHEPAIDISFKLEQADLPSIIREAERKASHIGVAVCGPSSMAHDVATACGAEQRQTPQGREGAVEVWLHQEAFTN</sequence>
<evidence type="ECO:0000256" key="3">
    <source>
        <dbReference type="ARBA" id="ARBA00012668"/>
    </source>
</evidence>
<accession>S3BQ33</accession>
<reference evidence="10 11" key="1">
    <citation type="journal article" date="2013" name="BMC Genomics">
        <title>The genome and transcriptome of the pine saprophyte Ophiostoma piceae, and a comparison with the bark beetle-associated pine pathogen Grosmannia clavigera.</title>
        <authorList>
            <person name="Haridas S."/>
            <person name="Wang Y."/>
            <person name="Lim L."/>
            <person name="Massoumi Alamouti S."/>
            <person name="Jackman S."/>
            <person name="Docking R."/>
            <person name="Robertson G."/>
            <person name="Birol I."/>
            <person name="Bohlmann J."/>
            <person name="Breuil C."/>
        </authorList>
    </citation>
    <scope>NUCLEOTIDE SEQUENCE [LARGE SCALE GENOMIC DNA]</scope>
    <source>
        <strain evidence="10 11">UAMH 11346</strain>
    </source>
</reference>
<dbReference type="PANTHER" id="PTHR32361">
    <property type="entry name" value="FERRIC/CUPRIC REDUCTASE TRANSMEMBRANE COMPONENT"/>
    <property type="match status" value="1"/>
</dbReference>
<dbReference type="AlphaFoldDB" id="S3BQ33"/>
<gene>
    <name evidence="10" type="ORF">F503_06780</name>
</gene>
<dbReference type="GO" id="GO:0005886">
    <property type="term" value="C:plasma membrane"/>
    <property type="evidence" value="ECO:0007669"/>
    <property type="project" value="UniProtKB-SubCell"/>
</dbReference>
<comment type="catalytic activity">
    <reaction evidence="8">
        <text>2 a Fe(II)-siderophore + NADP(+) + H(+) = 2 a Fe(III)-siderophore + NADPH</text>
        <dbReference type="Rhea" id="RHEA:28795"/>
        <dbReference type="Rhea" id="RHEA-COMP:11342"/>
        <dbReference type="Rhea" id="RHEA-COMP:11344"/>
        <dbReference type="ChEBI" id="CHEBI:15378"/>
        <dbReference type="ChEBI" id="CHEBI:29033"/>
        <dbReference type="ChEBI" id="CHEBI:29034"/>
        <dbReference type="ChEBI" id="CHEBI:57783"/>
        <dbReference type="ChEBI" id="CHEBI:58349"/>
        <dbReference type="EC" id="1.16.1.9"/>
    </reaction>
</comment>